<organism evidence="1">
    <name type="scientific">Myoviridae sp. ctSyg22</name>
    <dbReference type="NCBI Taxonomy" id="2823545"/>
    <lineage>
        <taxon>Viruses</taxon>
        <taxon>Duplodnaviria</taxon>
        <taxon>Heunggongvirae</taxon>
        <taxon>Uroviricota</taxon>
        <taxon>Caudoviricetes</taxon>
    </lineage>
</organism>
<evidence type="ECO:0008006" key="2">
    <source>
        <dbReference type="Google" id="ProtNLM"/>
    </source>
</evidence>
<dbReference type="NCBIfam" id="NF033495">
    <property type="entry name" value="phage_BC1881"/>
    <property type="match status" value="1"/>
</dbReference>
<sequence>MNIKEIPTCELVEELAKREGVEKIEIEPYKVKIKKLEGPMIVLKIID</sequence>
<accession>A0A8S5L941</accession>
<reference evidence="1" key="1">
    <citation type="journal article" date="2021" name="Proc. Natl. Acad. Sci. U.S.A.">
        <title>A Catalog of Tens of Thousands of Viruses from Human Metagenomes Reveals Hidden Associations with Chronic Diseases.</title>
        <authorList>
            <person name="Tisza M.J."/>
            <person name="Buck C.B."/>
        </authorList>
    </citation>
    <scope>NUCLEOTIDE SEQUENCE</scope>
    <source>
        <strain evidence="1">CtSyg22</strain>
    </source>
</reference>
<proteinExistence type="predicted"/>
<evidence type="ECO:0000313" key="1">
    <source>
        <dbReference type="EMBL" id="DAD66424.1"/>
    </source>
</evidence>
<protein>
    <recommendedName>
        <fullName evidence="2">BC1881 family protein</fullName>
    </recommendedName>
</protein>
<dbReference type="EMBL" id="BK014660">
    <property type="protein sequence ID" value="DAD66424.1"/>
    <property type="molecule type" value="Genomic_DNA"/>
</dbReference>
<name>A0A8S5L941_9CAUD</name>
<dbReference type="InterPro" id="IPR047901">
    <property type="entry name" value="BC1881-like"/>
</dbReference>